<evidence type="ECO:0000313" key="3">
    <source>
        <dbReference type="Proteomes" id="UP000054032"/>
    </source>
</evidence>
<evidence type="ECO:0000313" key="2">
    <source>
        <dbReference type="EMBL" id="EUC50269.1"/>
    </source>
</evidence>
<dbReference type="RefSeq" id="XP_007683138.1">
    <property type="nucleotide sequence ID" value="XM_007684948.1"/>
</dbReference>
<dbReference type="EMBL" id="KI963924">
    <property type="protein sequence ID" value="EUC50269.1"/>
    <property type="molecule type" value="Genomic_DNA"/>
</dbReference>
<dbReference type="GeneID" id="19120196"/>
<feature type="region of interest" description="Disordered" evidence="1">
    <location>
        <begin position="66"/>
        <end position="112"/>
    </location>
</feature>
<sequence>MYPQRPSHGPMFQLPLLGYLHLTWPVPRTHKRAIISERKPGNVHDEASGCRPPNGCMEWLRGTAARGQGNARVHAQSSGPVGWKEEKKKVRQNWQKQSRGTEGGEGRGEGGT</sequence>
<name>W6ZRZ2_COCMI</name>
<reference evidence="2 3" key="1">
    <citation type="journal article" date="2013" name="PLoS Genet.">
        <title>Comparative genome structure, secondary metabolite, and effector coding capacity across Cochliobolus pathogens.</title>
        <authorList>
            <person name="Condon B.J."/>
            <person name="Leng Y."/>
            <person name="Wu D."/>
            <person name="Bushley K.E."/>
            <person name="Ohm R.A."/>
            <person name="Otillar R."/>
            <person name="Martin J."/>
            <person name="Schackwitz W."/>
            <person name="Grimwood J."/>
            <person name="MohdZainudin N."/>
            <person name="Xue C."/>
            <person name="Wang R."/>
            <person name="Manning V.A."/>
            <person name="Dhillon B."/>
            <person name="Tu Z.J."/>
            <person name="Steffenson B.J."/>
            <person name="Salamov A."/>
            <person name="Sun H."/>
            <person name="Lowry S."/>
            <person name="LaButti K."/>
            <person name="Han J."/>
            <person name="Copeland A."/>
            <person name="Lindquist E."/>
            <person name="Barry K."/>
            <person name="Schmutz J."/>
            <person name="Baker S.E."/>
            <person name="Ciuffetti L.M."/>
            <person name="Grigoriev I.V."/>
            <person name="Zhong S."/>
            <person name="Turgeon B.G."/>
        </authorList>
    </citation>
    <scope>NUCLEOTIDE SEQUENCE [LARGE SCALE GENOMIC DNA]</scope>
    <source>
        <strain evidence="2 3">ATCC 44560</strain>
    </source>
</reference>
<keyword evidence="3" id="KW-1185">Reference proteome</keyword>
<dbReference type="KEGG" id="bor:COCMIDRAFT_22148"/>
<proteinExistence type="predicted"/>
<dbReference type="Proteomes" id="UP000054032">
    <property type="component" value="Unassembled WGS sequence"/>
</dbReference>
<accession>W6ZRZ2</accession>
<evidence type="ECO:0000256" key="1">
    <source>
        <dbReference type="SAM" id="MobiDB-lite"/>
    </source>
</evidence>
<gene>
    <name evidence="2" type="ORF">COCMIDRAFT_22148</name>
</gene>
<organism evidence="2 3">
    <name type="scientific">Bipolaris oryzae ATCC 44560</name>
    <dbReference type="NCBI Taxonomy" id="930090"/>
    <lineage>
        <taxon>Eukaryota</taxon>
        <taxon>Fungi</taxon>
        <taxon>Dikarya</taxon>
        <taxon>Ascomycota</taxon>
        <taxon>Pezizomycotina</taxon>
        <taxon>Dothideomycetes</taxon>
        <taxon>Pleosporomycetidae</taxon>
        <taxon>Pleosporales</taxon>
        <taxon>Pleosporineae</taxon>
        <taxon>Pleosporaceae</taxon>
        <taxon>Bipolaris</taxon>
    </lineage>
</organism>
<dbReference type="HOGENOM" id="CLU_2145418_0_0_1"/>
<feature type="compositionally biased region" description="Basic and acidic residues" evidence="1">
    <location>
        <begin position="102"/>
        <end position="112"/>
    </location>
</feature>
<dbReference type="AlphaFoldDB" id="W6ZRZ2"/>
<protein>
    <submittedName>
        <fullName evidence="2">Uncharacterized protein</fullName>
    </submittedName>
</protein>